<feature type="binding site" evidence="2">
    <location>
        <position position="136"/>
    </location>
    <ligand>
        <name>Fe cation</name>
        <dbReference type="ChEBI" id="CHEBI:24875"/>
    </ligand>
</feature>
<dbReference type="PANTHER" id="PTHR10458:SF22">
    <property type="entry name" value="PEPTIDE DEFORMYLASE"/>
    <property type="match status" value="1"/>
</dbReference>
<keyword evidence="2" id="KW-0648">Protein biosynthesis</keyword>
<name>A0A1G2BU47_9BACT</name>
<dbReference type="CDD" id="cd00487">
    <property type="entry name" value="Pep_deformylase"/>
    <property type="match status" value="1"/>
</dbReference>
<dbReference type="GO" id="GO:0042586">
    <property type="term" value="F:peptide deformylase activity"/>
    <property type="evidence" value="ECO:0007669"/>
    <property type="project" value="UniProtKB-UniRule"/>
</dbReference>
<evidence type="ECO:0000256" key="2">
    <source>
        <dbReference type="HAMAP-Rule" id="MF_00163"/>
    </source>
</evidence>
<dbReference type="PIRSF" id="PIRSF004749">
    <property type="entry name" value="Pep_def"/>
    <property type="match status" value="1"/>
</dbReference>
<keyword evidence="2" id="KW-0479">Metal-binding</keyword>
<dbReference type="PANTHER" id="PTHR10458">
    <property type="entry name" value="PEPTIDE DEFORMYLASE"/>
    <property type="match status" value="1"/>
</dbReference>
<protein>
    <recommendedName>
        <fullName evidence="2">Peptide deformylase</fullName>
        <shortName evidence="2">PDF</shortName>
        <ecNumber evidence="2">3.5.1.88</ecNumber>
    </recommendedName>
    <alternativeName>
        <fullName evidence="2">Polypeptide deformylase</fullName>
    </alternativeName>
</protein>
<dbReference type="InterPro" id="IPR036821">
    <property type="entry name" value="Peptide_deformylase_sf"/>
</dbReference>
<dbReference type="PRINTS" id="PR01576">
    <property type="entry name" value="PDEFORMYLASE"/>
</dbReference>
<dbReference type="SUPFAM" id="SSF56420">
    <property type="entry name" value="Peptide deformylase"/>
    <property type="match status" value="1"/>
</dbReference>
<reference evidence="3 4" key="1">
    <citation type="journal article" date="2016" name="Nat. Commun.">
        <title>Thousands of microbial genomes shed light on interconnected biogeochemical processes in an aquifer system.</title>
        <authorList>
            <person name="Anantharaman K."/>
            <person name="Brown C.T."/>
            <person name="Hug L.A."/>
            <person name="Sharon I."/>
            <person name="Castelle C.J."/>
            <person name="Probst A.J."/>
            <person name="Thomas B.C."/>
            <person name="Singh A."/>
            <person name="Wilkins M.J."/>
            <person name="Karaoz U."/>
            <person name="Brodie E.L."/>
            <person name="Williams K.H."/>
            <person name="Hubbard S.S."/>
            <person name="Banfield J.F."/>
        </authorList>
    </citation>
    <scope>NUCLEOTIDE SEQUENCE [LARGE SCALE GENOMIC DNA]</scope>
</reference>
<feature type="binding site" evidence="2">
    <location>
        <position position="90"/>
    </location>
    <ligand>
        <name>Fe cation</name>
        <dbReference type="ChEBI" id="CHEBI:24875"/>
    </ligand>
</feature>
<dbReference type="GO" id="GO:0006412">
    <property type="term" value="P:translation"/>
    <property type="evidence" value="ECO:0007669"/>
    <property type="project" value="UniProtKB-UniRule"/>
</dbReference>
<dbReference type="Proteomes" id="UP000177349">
    <property type="component" value="Unassembled WGS sequence"/>
</dbReference>
<dbReference type="EC" id="3.5.1.88" evidence="2"/>
<dbReference type="AlphaFoldDB" id="A0A1G2BU47"/>
<feature type="binding site" evidence="2">
    <location>
        <position position="132"/>
    </location>
    <ligand>
        <name>Fe cation</name>
        <dbReference type="ChEBI" id="CHEBI:24875"/>
    </ligand>
</feature>
<comment type="cofactor">
    <cofactor evidence="2">
        <name>Fe(2+)</name>
        <dbReference type="ChEBI" id="CHEBI:29033"/>
    </cofactor>
    <text evidence="2">Binds 1 Fe(2+) ion.</text>
</comment>
<dbReference type="GO" id="GO:0046872">
    <property type="term" value="F:metal ion binding"/>
    <property type="evidence" value="ECO:0007669"/>
    <property type="project" value="UniProtKB-KW"/>
</dbReference>
<sequence>MYQIVFYPTSALNEPSKKVSVFDAALKELAREMYVAMIAADGIGLAAPQIGKNIRLIIVRTPEDDGSYKAYVNPTITYASAKATGIEEGCLSLPGLFGHVPRAAKIRVQYSDIDGVKRTEKAKGVEAIVLQHEIDHIEGNLIINRDIELTKGQELLEQWKRKKR</sequence>
<dbReference type="NCBIfam" id="TIGR00079">
    <property type="entry name" value="pept_deformyl"/>
    <property type="match status" value="1"/>
</dbReference>
<dbReference type="InterPro" id="IPR023635">
    <property type="entry name" value="Peptide_deformylase"/>
</dbReference>
<dbReference type="Pfam" id="PF01327">
    <property type="entry name" value="Pep_deformylase"/>
    <property type="match status" value="1"/>
</dbReference>
<comment type="caution">
    <text evidence="3">The sequence shown here is derived from an EMBL/GenBank/DDBJ whole genome shotgun (WGS) entry which is preliminary data.</text>
</comment>
<keyword evidence="2" id="KW-0378">Hydrolase</keyword>
<evidence type="ECO:0000313" key="4">
    <source>
        <dbReference type="Proteomes" id="UP000177349"/>
    </source>
</evidence>
<organism evidence="3 4">
    <name type="scientific">Candidatus Komeilibacteria bacterium RIFCSPLOWO2_01_FULL_53_11</name>
    <dbReference type="NCBI Taxonomy" id="1798552"/>
    <lineage>
        <taxon>Bacteria</taxon>
        <taxon>Candidatus Komeiliibacteriota</taxon>
    </lineage>
</organism>
<comment type="catalytic activity">
    <reaction evidence="2">
        <text>N-terminal N-formyl-L-methionyl-[peptide] + H2O = N-terminal L-methionyl-[peptide] + formate</text>
        <dbReference type="Rhea" id="RHEA:24420"/>
        <dbReference type="Rhea" id="RHEA-COMP:10639"/>
        <dbReference type="Rhea" id="RHEA-COMP:10640"/>
        <dbReference type="ChEBI" id="CHEBI:15377"/>
        <dbReference type="ChEBI" id="CHEBI:15740"/>
        <dbReference type="ChEBI" id="CHEBI:49298"/>
        <dbReference type="ChEBI" id="CHEBI:64731"/>
        <dbReference type="EC" id="3.5.1.88"/>
    </reaction>
</comment>
<comment type="function">
    <text evidence="2">Removes the formyl group from the N-terminal Met of newly synthesized proteins. Requires at least a dipeptide for an efficient rate of reaction. N-terminal L-methionine is a prerequisite for activity but the enzyme has broad specificity at other positions.</text>
</comment>
<dbReference type="HAMAP" id="MF_00163">
    <property type="entry name" value="Pep_deformylase"/>
    <property type="match status" value="1"/>
</dbReference>
<dbReference type="Gene3D" id="3.90.45.10">
    <property type="entry name" value="Peptide deformylase"/>
    <property type="match status" value="1"/>
</dbReference>
<evidence type="ECO:0000256" key="1">
    <source>
        <dbReference type="ARBA" id="ARBA00010759"/>
    </source>
</evidence>
<keyword evidence="2" id="KW-0408">Iron</keyword>
<evidence type="ECO:0000313" key="3">
    <source>
        <dbReference type="EMBL" id="OGY91880.1"/>
    </source>
</evidence>
<gene>
    <name evidence="2" type="primary">def</name>
    <name evidence="3" type="ORF">A3B31_01255</name>
</gene>
<proteinExistence type="inferred from homology"/>
<feature type="active site" evidence="2">
    <location>
        <position position="133"/>
    </location>
</feature>
<dbReference type="NCBIfam" id="NF001159">
    <property type="entry name" value="PRK00150.1-3"/>
    <property type="match status" value="1"/>
</dbReference>
<dbReference type="EMBL" id="MHKN01000030">
    <property type="protein sequence ID" value="OGY91880.1"/>
    <property type="molecule type" value="Genomic_DNA"/>
</dbReference>
<accession>A0A1G2BU47</accession>
<comment type="similarity">
    <text evidence="1 2">Belongs to the polypeptide deformylase family.</text>
</comment>